<gene>
    <name evidence="6" type="ORF">GCM10010346_25720</name>
</gene>
<comment type="caution">
    <text evidence="6">The sequence shown here is derived from an EMBL/GenBank/DDBJ whole genome shotgun (WGS) entry which is preliminary data.</text>
</comment>
<dbReference type="Pfam" id="PF00196">
    <property type="entry name" value="GerE"/>
    <property type="match status" value="1"/>
</dbReference>
<dbReference type="InterPro" id="IPR016032">
    <property type="entry name" value="Sig_transdc_resp-reg_C-effctor"/>
</dbReference>
<evidence type="ECO:0000256" key="3">
    <source>
        <dbReference type="ARBA" id="ARBA00023163"/>
    </source>
</evidence>
<keyword evidence="2" id="KW-0238">DNA-binding</keyword>
<evidence type="ECO:0000256" key="4">
    <source>
        <dbReference type="SAM" id="SignalP"/>
    </source>
</evidence>
<reference evidence="7" key="1">
    <citation type="journal article" date="2019" name="Int. J. Syst. Evol. Microbiol.">
        <title>The Global Catalogue of Microorganisms (GCM) 10K type strain sequencing project: providing services to taxonomists for standard genome sequencing and annotation.</title>
        <authorList>
            <consortium name="The Broad Institute Genomics Platform"/>
            <consortium name="The Broad Institute Genome Sequencing Center for Infectious Disease"/>
            <person name="Wu L."/>
            <person name="Ma J."/>
        </authorList>
    </citation>
    <scope>NUCLEOTIDE SEQUENCE [LARGE SCALE GENOMIC DNA]</scope>
    <source>
        <strain evidence="7">JCM 4737</strain>
    </source>
</reference>
<evidence type="ECO:0000256" key="1">
    <source>
        <dbReference type="ARBA" id="ARBA00023015"/>
    </source>
</evidence>
<feature type="chain" id="PRO_5047478891" description="HTH luxR-type domain-containing protein" evidence="4">
    <location>
        <begin position="30"/>
        <end position="403"/>
    </location>
</feature>
<dbReference type="Pfam" id="PF06259">
    <property type="entry name" value="Abhydrolase_8"/>
    <property type="match status" value="1"/>
</dbReference>
<dbReference type="PROSITE" id="PS50043">
    <property type="entry name" value="HTH_LUXR_2"/>
    <property type="match status" value="1"/>
</dbReference>
<feature type="signal peptide" evidence="4">
    <location>
        <begin position="1"/>
        <end position="29"/>
    </location>
</feature>
<dbReference type="EMBL" id="BMVO01000006">
    <property type="protein sequence ID" value="GHB01678.1"/>
    <property type="molecule type" value="Genomic_DNA"/>
</dbReference>
<name>A0ABQ3DM05_9ACTN</name>
<sequence length="403" mass="41941">MASRPRGRPRRALLAALVIASVAVPVSGAARPSAVPAPAPAALAPLRDATPADLAERYAANRDGIRDAERAAADHGDWKRAAVLRAMAGPERRFLSFDGRDGGRTAEVFGDLSRAGRMAVLVPGSDTGLDRYGRLRAGAAALQRELGGRSAVVAWLGYRTPGTVSPQVLTPGRADAAAPALRRFVAQLRATRPAARTSLLCHSYGAVVCGRAAPGLDVAHIVLYGSPGAGADNATGMRTRATVWAGRGAGDWLAPVPHARLRLPCTTVGLGADPVSPEFGARAFPAKDASAAELAQAVRVVAAGDALLAPNVTKRLITEFSRLSGTPRAPLKDRVGDLTERGTEVLSLIAQGLSNAEIAGRLVVAEQTVKTHVSRILLKLGLRDRTQAAVFAYETGLVRPAGY</sequence>
<dbReference type="PANTHER" id="PTHR43214:SF24">
    <property type="entry name" value="TRANSCRIPTIONAL REGULATORY PROTEIN NARL-RELATED"/>
    <property type="match status" value="1"/>
</dbReference>
<dbReference type="InterPro" id="IPR029058">
    <property type="entry name" value="AB_hydrolase_fold"/>
</dbReference>
<proteinExistence type="predicted"/>
<keyword evidence="1" id="KW-0805">Transcription regulation</keyword>
<evidence type="ECO:0000256" key="2">
    <source>
        <dbReference type="ARBA" id="ARBA00023125"/>
    </source>
</evidence>
<dbReference type="SUPFAM" id="SSF46894">
    <property type="entry name" value="C-terminal effector domain of the bipartite response regulators"/>
    <property type="match status" value="1"/>
</dbReference>
<evidence type="ECO:0000313" key="7">
    <source>
        <dbReference type="Proteomes" id="UP000599437"/>
    </source>
</evidence>
<dbReference type="SUPFAM" id="SSF53474">
    <property type="entry name" value="alpha/beta-Hydrolases"/>
    <property type="match status" value="1"/>
</dbReference>
<dbReference type="PRINTS" id="PR00038">
    <property type="entry name" value="HTHLUXR"/>
</dbReference>
<dbReference type="Proteomes" id="UP000599437">
    <property type="component" value="Unassembled WGS sequence"/>
</dbReference>
<keyword evidence="3" id="KW-0804">Transcription</keyword>
<dbReference type="Gene3D" id="3.40.50.2300">
    <property type="match status" value="1"/>
</dbReference>
<dbReference type="PROSITE" id="PS51318">
    <property type="entry name" value="TAT"/>
    <property type="match status" value="1"/>
</dbReference>
<keyword evidence="4" id="KW-0732">Signal</keyword>
<dbReference type="InterPro" id="IPR006311">
    <property type="entry name" value="TAT_signal"/>
</dbReference>
<dbReference type="PANTHER" id="PTHR43214">
    <property type="entry name" value="TWO-COMPONENT RESPONSE REGULATOR"/>
    <property type="match status" value="1"/>
</dbReference>
<accession>A0ABQ3DM05</accession>
<dbReference type="CDD" id="cd06170">
    <property type="entry name" value="LuxR_C_like"/>
    <property type="match status" value="1"/>
</dbReference>
<keyword evidence="7" id="KW-1185">Reference proteome</keyword>
<evidence type="ECO:0000259" key="5">
    <source>
        <dbReference type="PROSITE" id="PS50043"/>
    </source>
</evidence>
<protein>
    <recommendedName>
        <fullName evidence="5">HTH luxR-type domain-containing protein</fullName>
    </recommendedName>
</protein>
<dbReference type="SMART" id="SM00421">
    <property type="entry name" value="HTH_LUXR"/>
    <property type="match status" value="1"/>
</dbReference>
<dbReference type="InterPro" id="IPR039420">
    <property type="entry name" value="WalR-like"/>
</dbReference>
<dbReference type="Gene3D" id="3.40.50.1820">
    <property type="entry name" value="alpha/beta hydrolase"/>
    <property type="match status" value="1"/>
</dbReference>
<dbReference type="InterPro" id="IPR000792">
    <property type="entry name" value="Tscrpt_reg_LuxR_C"/>
</dbReference>
<evidence type="ECO:0000313" key="6">
    <source>
        <dbReference type="EMBL" id="GHB01678.1"/>
    </source>
</evidence>
<dbReference type="PROSITE" id="PS00622">
    <property type="entry name" value="HTH_LUXR_1"/>
    <property type="match status" value="1"/>
</dbReference>
<organism evidence="6 7">
    <name type="scientific">Streptomyces chryseus</name>
    <dbReference type="NCBI Taxonomy" id="68186"/>
    <lineage>
        <taxon>Bacteria</taxon>
        <taxon>Bacillati</taxon>
        <taxon>Actinomycetota</taxon>
        <taxon>Actinomycetes</taxon>
        <taxon>Kitasatosporales</taxon>
        <taxon>Streptomycetaceae</taxon>
        <taxon>Streptomyces</taxon>
    </lineage>
</organism>
<dbReference type="RefSeq" id="WP_373303719.1">
    <property type="nucleotide sequence ID" value="NZ_BMVO01000006.1"/>
</dbReference>
<dbReference type="InterPro" id="IPR010427">
    <property type="entry name" value="DUF1023"/>
</dbReference>
<feature type="domain" description="HTH luxR-type" evidence="5">
    <location>
        <begin position="331"/>
        <end position="396"/>
    </location>
</feature>